<accession>A0A9Q3C1S9</accession>
<dbReference type="AlphaFoldDB" id="A0A9Q3C1S9"/>
<organism evidence="2 3">
    <name type="scientific">Austropuccinia psidii MF-1</name>
    <dbReference type="NCBI Taxonomy" id="1389203"/>
    <lineage>
        <taxon>Eukaryota</taxon>
        <taxon>Fungi</taxon>
        <taxon>Dikarya</taxon>
        <taxon>Basidiomycota</taxon>
        <taxon>Pucciniomycotina</taxon>
        <taxon>Pucciniomycetes</taxon>
        <taxon>Pucciniales</taxon>
        <taxon>Sphaerophragmiaceae</taxon>
        <taxon>Austropuccinia</taxon>
    </lineage>
</organism>
<name>A0A9Q3C1S9_9BASI</name>
<feature type="compositionally biased region" description="Polar residues" evidence="1">
    <location>
        <begin position="23"/>
        <end position="36"/>
    </location>
</feature>
<proteinExistence type="predicted"/>
<feature type="compositionally biased region" description="Basic and acidic residues" evidence="1">
    <location>
        <begin position="66"/>
        <end position="76"/>
    </location>
</feature>
<protein>
    <submittedName>
        <fullName evidence="2">Uncharacterized protein</fullName>
    </submittedName>
</protein>
<feature type="compositionally biased region" description="Basic and acidic residues" evidence="1">
    <location>
        <begin position="40"/>
        <end position="50"/>
    </location>
</feature>
<keyword evidence="3" id="KW-1185">Reference proteome</keyword>
<evidence type="ECO:0000313" key="2">
    <source>
        <dbReference type="EMBL" id="MBW0475018.1"/>
    </source>
</evidence>
<dbReference type="Proteomes" id="UP000765509">
    <property type="component" value="Unassembled WGS sequence"/>
</dbReference>
<dbReference type="EMBL" id="AVOT02003956">
    <property type="protein sequence ID" value="MBW0475018.1"/>
    <property type="molecule type" value="Genomic_DNA"/>
</dbReference>
<feature type="region of interest" description="Disordered" evidence="1">
    <location>
        <begin position="1"/>
        <end position="87"/>
    </location>
</feature>
<sequence length="107" mass="11744">MGLKVQSKTKLAKSPVPCIPHKQNLQQPTPGPSGTQWVEDLFRKPSKHNEPPIPGPSQSSKTPLPPHEDAMTHEPEPEVALMQSTEEPSGKYQISFFSVTNIPSPLL</sequence>
<evidence type="ECO:0000256" key="1">
    <source>
        <dbReference type="SAM" id="MobiDB-lite"/>
    </source>
</evidence>
<comment type="caution">
    <text evidence="2">The sequence shown here is derived from an EMBL/GenBank/DDBJ whole genome shotgun (WGS) entry which is preliminary data.</text>
</comment>
<reference evidence="2" key="1">
    <citation type="submission" date="2021-03" db="EMBL/GenBank/DDBJ databases">
        <title>Draft genome sequence of rust myrtle Austropuccinia psidii MF-1, a brazilian biotype.</title>
        <authorList>
            <person name="Quecine M.C."/>
            <person name="Pachon D.M.R."/>
            <person name="Bonatelli M.L."/>
            <person name="Correr F.H."/>
            <person name="Franceschini L.M."/>
            <person name="Leite T.F."/>
            <person name="Margarido G.R.A."/>
            <person name="Almeida C.A."/>
            <person name="Ferrarezi J.A."/>
            <person name="Labate C.A."/>
        </authorList>
    </citation>
    <scope>NUCLEOTIDE SEQUENCE</scope>
    <source>
        <strain evidence="2">MF-1</strain>
    </source>
</reference>
<gene>
    <name evidence="2" type="ORF">O181_014733</name>
</gene>
<evidence type="ECO:0000313" key="3">
    <source>
        <dbReference type="Proteomes" id="UP000765509"/>
    </source>
</evidence>